<comment type="caution">
    <text evidence="8">The sequence shown here is derived from an EMBL/GenBank/DDBJ whole genome shotgun (WGS) entry which is preliminary data.</text>
</comment>
<sequence length="310" mass="34372">MSNLSLATSNALDIHPVTGRIGAEIRGVRLSSQLEAATVEAIRAALIRHKVIFFRGQTHLQDADQEAFARLLGEPVSHPTVPVVDGTDYLLELDSHRGGRANSWHTDVTFVDAYPQASILRGVTIPEVGGDTVWANTATAYDDLPPPLKVLAEQLWAVHSNDYDYANHTSVGERGRDVEAIRRHREAFVSTRYETEHPVVRVHPESGEKTLILGHFVKSFVGLVPSASAHLLELLQGYVTRHENIVRWRWQAGDVAIWDNRATQHYAVNDYGDAHRVVRRVTLKGDVPVSVDGRRSFTRSVQPNPPAKAA</sequence>
<dbReference type="GO" id="GO:0046872">
    <property type="term" value="F:metal ion binding"/>
    <property type="evidence" value="ECO:0007669"/>
    <property type="project" value="UniProtKB-KW"/>
</dbReference>
<dbReference type="RefSeq" id="WP_134455896.1">
    <property type="nucleotide sequence ID" value="NZ_JBHMFL010000037.1"/>
</dbReference>
<dbReference type="EMBL" id="SNVI01000001">
    <property type="protein sequence ID" value="TFE44014.1"/>
    <property type="molecule type" value="Genomic_DNA"/>
</dbReference>
<name>A0A4Y8N2U6_9BURK</name>
<evidence type="ECO:0000313" key="9">
    <source>
        <dbReference type="Proteomes" id="UP000297385"/>
    </source>
</evidence>
<dbReference type="InterPro" id="IPR003819">
    <property type="entry name" value="TauD/TfdA-like"/>
</dbReference>
<accession>A0A4Y8N2U6</accession>
<dbReference type="FunFam" id="3.60.130.10:FF:000002">
    <property type="entry name" value="Alpha-ketoglutarate-dependent taurine dioxygenase"/>
    <property type="match status" value="1"/>
</dbReference>
<keyword evidence="3" id="KW-0479">Metal-binding</keyword>
<dbReference type="InterPro" id="IPR042098">
    <property type="entry name" value="TauD-like_sf"/>
</dbReference>
<dbReference type="Proteomes" id="UP000297385">
    <property type="component" value="Unassembled WGS sequence"/>
</dbReference>
<evidence type="ECO:0000256" key="2">
    <source>
        <dbReference type="ARBA" id="ARBA00005896"/>
    </source>
</evidence>
<keyword evidence="4 8" id="KW-0223">Dioxygenase</keyword>
<dbReference type="PANTHER" id="PTHR30468">
    <property type="entry name" value="ALPHA-KETOGLUTARATE-DEPENDENT SULFONATE DIOXYGENASE"/>
    <property type="match status" value="1"/>
</dbReference>
<reference evidence="8 9" key="1">
    <citation type="submission" date="2019-03" db="EMBL/GenBank/DDBJ databases">
        <title>Complete Genome Sequence of Paraburkholderia dipogonis ICMP 19430T, a Nitrogen-fixing Symbiont of the South African Invasive Legume Dipogon lignosus in New Zealand.</title>
        <authorList>
            <person name="De Meyer S.E."/>
        </authorList>
    </citation>
    <scope>NUCLEOTIDE SEQUENCE [LARGE SCALE GENOMIC DNA]</scope>
    <source>
        <strain evidence="8 9">ICMP 19430</strain>
    </source>
</reference>
<dbReference type="Gene3D" id="3.60.130.10">
    <property type="entry name" value="Clavaminate synthase-like"/>
    <property type="match status" value="1"/>
</dbReference>
<evidence type="ECO:0000256" key="6">
    <source>
        <dbReference type="ARBA" id="ARBA00023004"/>
    </source>
</evidence>
<evidence type="ECO:0000313" key="8">
    <source>
        <dbReference type="EMBL" id="TFE44014.1"/>
    </source>
</evidence>
<proteinExistence type="inferred from homology"/>
<evidence type="ECO:0000259" key="7">
    <source>
        <dbReference type="Pfam" id="PF02668"/>
    </source>
</evidence>
<keyword evidence="5" id="KW-0560">Oxidoreductase</keyword>
<organism evidence="8 9">
    <name type="scientific">Paraburkholderia dipogonis</name>
    <dbReference type="NCBI Taxonomy" id="1211383"/>
    <lineage>
        <taxon>Bacteria</taxon>
        <taxon>Pseudomonadati</taxon>
        <taxon>Pseudomonadota</taxon>
        <taxon>Betaproteobacteria</taxon>
        <taxon>Burkholderiales</taxon>
        <taxon>Burkholderiaceae</taxon>
        <taxon>Paraburkholderia</taxon>
    </lineage>
</organism>
<comment type="similarity">
    <text evidence="2">Belongs to the TfdA dioxygenase family.</text>
</comment>
<evidence type="ECO:0000256" key="4">
    <source>
        <dbReference type="ARBA" id="ARBA00022964"/>
    </source>
</evidence>
<dbReference type="PANTHER" id="PTHR30468:SF5">
    <property type="entry name" value="ALPHA-KETOGLUTARATE-DEPENDENT SULFATE ESTER DIOXYGENASE"/>
    <property type="match status" value="1"/>
</dbReference>
<dbReference type="GO" id="GO:0005737">
    <property type="term" value="C:cytoplasm"/>
    <property type="evidence" value="ECO:0007669"/>
    <property type="project" value="TreeGrafter"/>
</dbReference>
<dbReference type="Pfam" id="PF02668">
    <property type="entry name" value="TauD"/>
    <property type="match status" value="1"/>
</dbReference>
<evidence type="ECO:0000256" key="3">
    <source>
        <dbReference type="ARBA" id="ARBA00022723"/>
    </source>
</evidence>
<dbReference type="GO" id="GO:0016706">
    <property type="term" value="F:2-oxoglutarate-dependent dioxygenase activity"/>
    <property type="evidence" value="ECO:0007669"/>
    <property type="project" value="UniProtKB-ARBA"/>
</dbReference>
<dbReference type="InterPro" id="IPR051323">
    <property type="entry name" value="AtsK-like"/>
</dbReference>
<dbReference type="SUPFAM" id="SSF51197">
    <property type="entry name" value="Clavaminate synthase-like"/>
    <property type="match status" value="1"/>
</dbReference>
<feature type="domain" description="TauD/TfdA-like" evidence="7">
    <location>
        <begin position="14"/>
        <end position="282"/>
    </location>
</feature>
<dbReference type="AlphaFoldDB" id="A0A4Y8N2U6"/>
<keyword evidence="6" id="KW-0408">Iron</keyword>
<evidence type="ECO:0000256" key="5">
    <source>
        <dbReference type="ARBA" id="ARBA00023002"/>
    </source>
</evidence>
<comment type="cofactor">
    <cofactor evidence="1">
        <name>Fe(2+)</name>
        <dbReference type="ChEBI" id="CHEBI:29033"/>
    </cofactor>
</comment>
<protein>
    <submittedName>
        <fullName evidence="8">TauD/TfdA family dioxygenase</fullName>
    </submittedName>
</protein>
<gene>
    <name evidence="8" type="ORF">E2553_02605</name>
</gene>
<dbReference type="GeneID" id="97307687"/>
<evidence type="ECO:0000256" key="1">
    <source>
        <dbReference type="ARBA" id="ARBA00001954"/>
    </source>
</evidence>